<feature type="compositionally biased region" description="Polar residues" evidence="1">
    <location>
        <begin position="280"/>
        <end position="290"/>
    </location>
</feature>
<evidence type="ECO:0000256" key="1">
    <source>
        <dbReference type="SAM" id="MobiDB-lite"/>
    </source>
</evidence>
<dbReference type="OrthoDB" id="3268823at2759"/>
<evidence type="ECO:0000313" key="2">
    <source>
        <dbReference type="EMBL" id="KAJ4490742.1"/>
    </source>
</evidence>
<comment type="caution">
    <text evidence="2">The sequence shown here is derived from an EMBL/GenBank/DDBJ whole genome shotgun (WGS) entry which is preliminary data.</text>
</comment>
<protein>
    <submittedName>
        <fullName evidence="2">Uncharacterized protein</fullName>
    </submittedName>
</protein>
<organism evidence="2 3">
    <name type="scientific">Lentinula aciculospora</name>
    <dbReference type="NCBI Taxonomy" id="153920"/>
    <lineage>
        <taxon>Eukaryota</taxon>
        <taxon>Fungi</taxon>
        <taxon>Dikarya</taxon>
        <taxon>Basidiomycota</taxon>
        <taxon>Agaricomycotina</taxon>
        <taxon>Agaricomycetes</taxon>
        <taxon>Agaricomycetidae</taxon>
        <taxon>Agaricales</taxon>
        <taxon>Marasmiineae</taxon>
        <taxon>Omphalotaceae</taxon>
        <taxon>Lentinula</taxon>
    </lineage>
</organism>
<feature type="region of interest" description="Disordered" evidence="1">
    <location>
        <begin position="305"/>
        <end position="399"/>
    </location>
</feature>
<feature type="compositionally biased region" description="Polar residues" evidence="1">
    <location>
        <begin position="306"/>
        <end position="321"/>
    </location>
</feature>
<feature type="region of interest" description="Disordered" evidence="1">
    <location>
        <begin position="148"/>
        <end position="173"/>
    </location>
</feature>
<feature type="region of interest" description="Disordered" evidence="1">
    <location>
        <begin position="270"/>
        <end position="290"/>
    </location>
</feature>
<feature type="compositionally biased region" description="Polar residues" evidence="1">
    <location>
        <begin position="1"/>
        <end position="11"/>
    </location>
</feature>
<evidence type="ECO:0000313" key="3">
    <source>
        <dbReference type="Proteomes" id="UP001150266"/>
    </source>
</evidence>
<dbReference type="Proteomes" id="UP001150266">
    <property type="component" value="Unassembled WGS sequence"/>
</dbReference>
<name>A0A9W9AUB4_9AGAR</name>
<feature type="region of interest" description="Disordered" evidence="1">
    <location>
        <begin position="410"/>
        <end position="429"/>
    </location>
</feature>
<dbReference type="EMBL" id="JAOTPV010000001">
    <property type="protein sequence ID" value="KAJ4490742.1"/>
    <property type="molecule type" value="Genomic_DNA"/>
</dbReference>
<keyword evidence="3" id="KW-1185">Reference proteome</keyword>
<proteinExistence type="predicted"/>
<reference evidence="2" key="1">
    <citation type="submission" date="2022-08" db="EMBL/GenBank/DDBJ databases">
        <title>A Global Phylogenomic Analysis of the Shiitake Genus Lentinula.</title>
        <authorList>
            <consortium name="DOE Joint Genome Institute"/>
            <person name="Sierra-Patev S."/>
            <person name="Min B."/>
            <person name="Naranjo-Ortiz M."/>
            <person name="Looney B."/>
            <person name="Konkel Z."/>
            <person name="Slot J.C."/>
            <person name="Sakamoto Y."/>
            <person name="Steenwyk J.L."/>
            <person name="Rokas A."/>
            <person name="Carro J."/>
            <person name="Camarero S."/>
            <person name="Ferreira P."/>
            <person name="Molpeceres G."/>
            <person name="Ruiz-Duenas F.J."/>
            <person name="Serrano A."/>
            <person name="Henrissat B."/>
            <person name="Drula E."/>
            <person name="Hughes K.W."/>
            <person name="Mata J.L."/>
            <person name="Ishikawa N.K."/>
            <person name="Vargas-Isla R."/>
            <person name="Ushijima S."/>
            <person name="Smith C.A."/>
            <person name="Ahrendt S."/>
            <person name="Andreopoulos W."/>
            <person name="He G."/>
            <person name="Labutti K."/>
            <person name="Lipzen A."/>
            <person name="Ng V."/>
            <person name="Riley R."/>
            <person name="Sandor L."/>
            <person name="Barry K."/>
            <person name="Martinez A.T."/>
            <person name="Xiao Y."/>
            <person name="Gibbons J.G."/>
            <person name="Terashima K."/>
            <person name="Grigoriev I.V."/>
            <person name="Hibbett D.S."/>
        </authorList>
    </citation>
    <scope>NUCLEOTIDE SEQUENCE</scope>
    <source>
        <strain evidence="2">JLM2183</strain>
    </source>
</reference>
<feature type="compositionally biased region" description="Polar residues" evidence="1">
    <location>
        <begin position="330"/>
        <end position="339"/>
    </location>
</feature>
<sequence length="429" mass="44134">MAAPTISSEALISTPAHEWASETLNSVPNETGSTTVSPSTATTPGFDFPGAYPRTPSTKVPLGNAVSEIADRAKDATTVAATSVGEVVNGLPDVRTIGGGLDGVKEALYNATVSASQYLPSNVIEYFPGGSAIVAASAAERDAQGISLPSTEHSVDPAPSQGVGSLPGPASEEGVAKLPLERDSDPQDLVKVQQEDYGTSESLTNASMVAQYGSSGPTPTMEKASVQDEGIPSHFKEDLDQKVPDTKTSSTAFDADIPVLDIPPITTIPDIPNIAPPQAPRSSQNDSTIANVGHDKLSSEFEMIPSTPSLTSNANTATTGTDLAEPHSHSPVTSVSNTRHANHTKDVSVSSALSEASTGSRYGSGVDGAAHDRDGSVSHSANSTPSGTPSKKKATLMSKIKGEAKIISGKLGGKEDKVEEGRRLIRGDL</sequence>
<feature type="compositionally biased region" description="Basic and acidic residues" evidence="1">
    <location>
        <begin position="412"/>
        <end position="429"/>
    </location>
</feature>
<feature type="compositionally biased region" description="Polar residues" evidence="1">
    <location>
        <begin position="347"/>
        <end position="361"/>
    </location>
</feature>
<gene>
    <name evidence="2" type="ORF">J3R30DRAFT_129906</name>
</gene>
<feature type="compositionally biased region" description="Low complexity" evidence="1">
    <location>
        <begin position="31"/>
        <end position="45"/>
    </location>
</feature>
<feature type="region of interest" description="Disordered" evidence="1">
    <location>
        <begin position="1"/>
        <end position="51"/>
    </location>
</feature>
<accession>A0A9W9AUB4</accession>
<dbReference type="AlphaFoldDB" id="A0A9W9AUB4"/>
<feature type="compositionally biased region" description="Polar residues" evidence="1">
    <location>
        <begin position="377"/>
        <end position="389"/>
    </location>
</feature>